<evidence type="ECO:0000256" key="1">
    <source>
        <dbReference type="ARBA" id="ARBA00005299"/>
    </source>
</evidence>
<name>A0A894KLF6_9VIRU</name>
<dbReference type="PIRSF" id="PIRSF003953">
    <property type="entry name" value="N_PhelboV"/>
    <property type="match status" value="1"/>
</dbReference>
<dbReference type="InterPro" id="IPR009522">
    <property type="entry name" value="Capsid_Phlebovir/Tenuivir"/>
</dbReference>
<dbReference type="GO" id="GO:0003723">
    <property type="term" value="F:RNA binding"/>
    <property type="evidence" value="ECO:0007669"/>
    <property type="project" value="InterPro"/>
</dbReference>
<proteinExistence type="inferred from homology"/>
<keyword evidence="3" id="KW-0543">Viral nucleoprotein</keyword>
<organism evidence="3">
    <name type="scientific">Niwlog virus</name>
    <dbReference type="NCBI Taxonomy" id="2800933"/>
    <lineage>
        <taxon>Viruses</taxon>
        <taxon>Riboviria</taxon>
    </lineage>
</organism>
<dbReference type="Pfam" id="PF05733">
    <property type="entry name" value="Tenui_N"/>
    <property type="match status" value="1"/>
</dbReference>
<keyword evidence="3" id="KW-0946">Virion</keyword>
<comment type="similarity">
    <text evidence="1">Belongs to the phlebovirus nucleocapsid protein family.</text>
</comment>
<dbReference type="GO" id="GO:0019013">
    <property type="term" value="C:viral nucleocapsid"/>
    <property type="evidence" value="ECO:0007669"/>
    <property type="project" value="UniProtKB-KW"/>
</dbReference>
<accession>A0A894KLF6</accession>
<dbReference type="EMBL" id="MW434717">
    <property type="protein sequence ID" value="QRW42054.1"/>
    <property type="molecule type" value="Genomic_RNA"/>
</dbReference>
<comment type="subunit">
    <text evidence="2">Homodimer. Homohexamer; ring-shaped, necessary to form the nucleocapsid. Homopentamers; opened pentamers in solution. Binds to viral genomic RNA. Interacts with glycoprotein Gn; this interaction allows packaging of nucleocapsids into virions.</text>
</comment>
<evidence type="ECO:0000256" key="2">
    <source>
        <dbReference type="ARBA" id="ARBA00046628"/>
    </source>
</evidence>
<reference evidence="3" key="1">
    <citation type="journal article" date="2020" name="bioRxiv">
        <title>Single mosquito metatranscriptomics identifies vectors, emerging pathogens and reservoirs in one assay.</title>
        <authorList>
            <person name="Batson J."/>
            <person name="Dudas G."/>
            <person name="Haas-Stapleton E."/>
            <person name="Kistler A.L."/>
            <person name="Li L.M."/>
            <person name="Logan P."/>
            <person name="Ratnasiri K."/>
            <person name="Retallack H."/>
        </authorList>
    </citation>
    <scope>NUCLEOTIDE SEQUENCE</scope>
    <source>
        <strain evidence="3">CMS001_013_ALCO</strain>
    </source>
</reference>
<sequence length="266" mass="28632">MAQQVASMATVRQIIERISGLLDANDWATTLQNIVTRYEYQGLNVLQVVQSIYASGARRGRTPAIIDGNIVEMVCLFLTRGNNLRKMVERSSEAGATSINDLRVTYGLVERARGAANGITLSRVAASFPIITLRILANPDVIIPRAVTLPAAFGQNFPRQMQTVIAASIFPSGDNGKTLMKALLLYMIEENKVIGEQRNANPQDVLTRIIPFAKASYVSSIIPAGDRVDACTTVDLIVAGAVAGSVTPAALNFEASYPGTNLSFMD</sequence>
<dbReference type="InterPro" id="IPR015971">
    <property type="entry name" value="Nucleocapsid_Phlebovirus"/>
</dbReference>
<protein>
    <submittedName>
        <fullName evidence="3">Nucleoprotein</fullName>
    </submittedName>
</protein>
<evidence type="ECO:0000313" key="3">
    <source>
        <dbReference type="EMBL" id="QRW42054.1"/>
    </source>
</evidence>